<dbReference type="EMBL" id="JACNJN010000136">
    <property type="protein sequence ID" value="MBC8336023.1"/>
    <property type="molecule type" value="Genomic_DNA"/>
</dbReference>
<keyword evidence="3" id="KW-0288">FMN</keyword>
<evidence type="ECO:0000256" key="1">
    <source>
        <dbReference type="ARBA" id="ARBA00008366"/>
    </source>
</evidence>
<evidence type="ECO:0000256" key="3">
    <source>
        <dbReference type="ARBA" id="ARBA00022643"/>
    </source>
</evidence>
<evidence type="ECO:0000259" key="5">
    <source>
        <dbReference type="Pfam" id="PF00881"/>
    </source>
</evidence>
<protein>
    <submittedName>
        <fullName evidence="6">Nitroreductase family protein</fullName>
    </submittedName>
</protein>
<name>A0A8J6NHC5_9CHLR</name>
<keyword evidence="4" id="KW-0560">Oxidoreductase</keyword>
<accession>A0A8J6NHC5</accession>
<reference evidence="6 7" key="1">
    <citation type="submission" date="2020-08" db="EMBL/GenBank/DDBJ databases">
        <title>Bridging the membrane lipid divide: bacteria of the FCB group superphylum have the potential to synthesize archaeal ether lipids.</title>
        <authorList>
            <person name="Villanueva L."/>
            <person name="Von Meijenfeldt F.A.B."/>
            <person name="Westbye A.B."/>
            <person name="Yadav S."/>
            <person name="Hopmans E.C."/>
            <person name="Dutilh B.E."/>
            <person name="Sinninghe Damste J.S."/>
        </authorList>
    </citation>
    <scope>NUCLEOTIDE SEQUENCE [LARGE SCALE GENOMIC DNA]</scope>
    <source>
        <strain evidence="6">NIOZ-UU36</strain>
    </source>
</reference>
<proteinExistence type="inferred from homology"/>
<evidence type="ECO:0000256" key="4">
    <source>
        <dbReference type="ARBA" id="ARBA00023002"/>
    </source>
</evidence>
<dbReference type="AlphaFoldDB" id="A0A8J6NHC5"/>
<dbReference type="InterPro" id="IPR029479">
    <property type="entry name" value="Nitroreductase"/>
</dbReference>
<feature type="domain" description="Nitroreductase" evidence="5">
    <location>
        <begin position="9"/>
        <end position="172"/>
    </location>
</feature>
<evidence type="ECO:0000313" key="7">
    <source>
        <dbReference type="Proteomes" id="UP000614469"/>
    </source>
</evidence>
<comment type="caution">
    <text evidence="6">The sequence shown here is derived from an EMBL/GenBank/DDBJ whole genome shotgun (WGS) entry which is preliminary data.</text>
</comment>
<dbReference type="PANTHER" id="PTHR43425">
    <property type="entry name" value="OXYGEN-INSENSITIVE NADPH NITROREDUCTASE"/>
    <property type="match status" value="1"/>
</dbReference>
<evidence type="ECO:0000313" key="6">
    <source>
        <dbReference type="EMBL" id="MBC8336023.1"/>
    </source>
</evidence>
<dbReference type="GO" id="GO:0016491">
    <property type="term" value="F:oxidoreductase activity"/>
    <property type="evidence" value="ECO:0007669"/>
    <property type="project" value="UniProtKB-KW"/>
</dbReference>
<sequence>MNPTYDLLLSRKSVRAFENREVEEKIRSKILEATLRAPTAGNMMLYSILEITDQSIKDKLVKTCDNQPFIAHAPMVWIFLADYQRWYDYYIYSGVDSLCAEREIEMRKPEEGDLFLACCDALIAAQNAVIAAESLGLGSCFIGDIMENYEIHKEMFDLPQYVFPIAMLVFGYATQQQKDREMTTRFDKKYILFENKYNHLGDRELAKMFAEREKNMPQGKSMGDVTNFGQFMFLRKFSSEFSVEMSRSVREMVKAWVEG</sequence>
<dbReference type="InterPro" id="IPR000415">
    <property type="entry name" value="Nitroreductase-like"/>
</dbReference>
<gene>
    <name evidence="6" type="ORF">H8E29_12215</name>
</gene>
<dbReference type="Gene3D" id="3.40.109.10">
    <property type="entry name" value="NADH Oxidase"/>
    <property type="match status" value="1"/>
</dbReference>
<dbReference type="InterPro" id="IPR016446">
    <property type="entry name" value="Flavin_OxRdtase_Frp"/>
</dbReference>
<dbReference type="Pfam" id="PF00881">
    <property type="entry name" value="Nitroreductase"/>
    <property type="match status" value="1"/>
</dbReference>
<dbReference type="SUPFAM" id="SSF55469">
    <property type="entry name" value="FMN-dependent nitroreductase-like"/>
    <property type="match status" value="1"/>
</dbReference>
<dbReference type="PANTHER" id="PTHR43425:SF2">
    <property type="entry name" value="OXYGEN-INSENSITIVE NADPH NITROREDUCTASE"/>
    <property type="match status" value="1"/>
</dbReference>
<evidence type="ECO:0000256" key="2">
    <source>
        <dbReference type="ARBA" id="ARBA00022630"/>
    </source>
</evidence>
<comment type="similarity">
    <text evidence="1">Belongs to the flavin oxidoreductase frp family.</text>
</comment>
<organism evidence="6 7">
    <name type="scientific">Candidatus Desulfolinea nitratireducens</name>
    <dbReference type="NCBI Taxonomy" id="2841698"/>
    <lineage>
        <taxon>Bacteria</taxon>
        <taxon>Bacillati</taxon>
        <taxon>Chloroflexota</taxon>
        <taxon>Anaerolineae</taxon>
        <taxon>Anaerolineales</taxon>
        <taxon>Anaerolineales incertae sedis</taxon>
        <taxon>Candidatus Desulfolinea</taxon>
    </lineage>
</organism>
<dbReference type="Proteomes" id="UP000614469">
    <property type="component" value="Unassembled WGS sequence"/>
</dbReference>
<keyword evidence="2" id="KW-0285">Flavoprotein</keyword>